<evidence type="ECO:0000256" key="7">
    <source>
        <dbReference type="ARBA" id="ARBA00022917"/>
    </source>
</evidence>
<dbReference type="FunFam" id="3.40.50.620:FF:000061">
    <property type="entry name" value="Tyrosine--tRNA ligase"/>
    <property type="match status" value="1"/>
</dbReference>
<feature type="short sequence motif" description="'KMSKS' region" evidence="10">
    <location>
        <begin position="226"/>
        <end position="230"/>
    </location>
</feature>
<evidence type="ECO:0000256" key="6">
    <source>
        <dbReference type="ARBA" id="ARBA00022884"/>
    </source>
</evidence>
<keyword evidence="7 10" id="KW-0648">Protein biosynthesis</keyword>
<dbReference type="InterPro" id="IPR014729">
    <property type="entry name" value="Rossmann-like_a/b/a_fold"/>
</dbReference>
<dbReference type="STRING" id="1817813.A2008_06160"/>
<dbReference type="AlphaFoldDB" id="A0A1F7WK71"/>
<keyword evidence="6 11" id="KW-0694">RNA-binding</keyword>
<keyword evidence="8 10" id="KW-0030">Aminoacyl-tRNA synthetase</keyword>
<dbReference type="EC" id="6.1.1.1" evidence="10"/>
<evidence type="ECO:0000256" key="5">
    <source>
        <dbReference type="ARBA" id="ARBA00022840"/>
    </source>
</evidence>
<keyword evidence="4 10" id="KW-0547">Nucleotide-binding</keyword>
<dbReference type="GO" id="GO:0003723">
    <property type="term" value="F:RNA binding"/>
    <property type="evidence" value="ECO:0007669"/>
    <property type="project" value="UniProtKB-KW"/>
</dbReference>
<dbReference type="GO" id="GO:0005829">
    <property type="term" value="C:cytosol"/>
    <property type="evidence" value="ECO:0007669"/>
    <property type="project" value="TreeGrafter"/>
</dbReference>
<dbReference type="EMBL" id="MGFH01000182">
    <property type="protein sequence ID" value="OGM03236.1"/>
    <property type="molecule type" value="Genomic_DNA"/>
</dbReference>
<evidence type="ECO:0000313" key="13">
    <source>
        <dbReference type="Proteomes" id="UP000178735"/>
    </source>
</evidence>
<dbReference type="Proteomes" id="UP000178735">
    <property type="component" value="Unassembled WGS sequence"/>
</dbReference>
<dbReference type="InterPro" id="IPR024088">
    <property type="entry name" value="Tyr-tRNA-ligase_bac-type"/>
</dbReference>
<dbReference type="PANTHER" id="PTHR11766:SF1">
    <property type="entry name" value="TYROSINE--TRNA LIGASE"/>
    <property type="match status" value="1"/>
</dbReference>
<dbReference type="PROSITE" id="PS00178">
    <property type="entry name" value="AA_TRNA_LIGASE_I"/>
    <property type="match status" value="1"/>
</dbReference>
<evidence type="ECO:0000256" key="8">
    <source>
        <dbReference type="ARBA" id="ARBA00023146"/>
    </source>
</evidence>
<dbReference type="FunFam" id="1.10.240.10:FF:000006">
    <property type="entry name" value="Tyrosine--tRNA ligase"/>
    <property type="match status" value="1"/>
</dbReference>
<comment type="subcellular location">
    <subcellularLocation>
        <location evidence="10">Cytoplasm</location>
    </subcellularLocation>
</comment>
<dbReference type="PRINTS" id="PR01040">
    <property type="entry name" value="TRNASYNTHTYR"/>
</dbReference>
<dbReference type="InterPro" id="IPR002305">
    <property type="entry name" value="aa-tRNA-synth_Ic"/>
</dbReference>
<gene>
    <name evidence="10" type="primary">tyrS</name>
    <name evidence="12" type="ORF">A2008_06160</name>
</gene>
<evidence type="ECO:0000256" key="3">
    <source>
        <dbReference type="ARBA" id="ARBA00022598"/>
    </source>
</evidence>
<comment type="subunit">
    <text evidence="1 10">Homodimer.</text>
</comment>
<comment type="caution">
    <text evidence="12">The sequence shown here is derived from an EMBL/GenBank/DDBJ whole genome shotgun (WGS) entry which is preliminary data.</text>
</comment>
<dbReference type="Pfam" id="PF00579">
    <property type="entry name" value="tRNA-synt_1b"/>
    <property type="match status" value="1"/>
</dbReference>
<feature type="binding site" evidence="10">
    <location>
        <position position="229"/>
    </location>
    <ligand>
        <name>ATP</name>
        <dbReference type="ChEBI" id="CHEBI:30616"/>
    </ligand>
</feature>
<evidence type="ECO:0000313" key="12">
    <source>
        <dbReference type="EMBL" id="OGM03236.1"/>
    </source>
</evidence>
<dbReference type="GO" id="GO:0004831">
    <property type="term" value="F:tyrosine-tRNA ligase activity"/>
    <property type="evidence" value="ECO:0007669"/>
    <property type="project" value="UniProtKB-UniRule"/>
</dbReference>
<evidence type="ECO:0000256" key="10">
    <source>
        <dbReference type="HAMAP-Rule" id="MF_02007"/>
    </source>
</evidence>
<evidence type="ECO:0000256" key="2">
    <source>
        <dbReference type="ARBA" id="ARBA00022490"/>
    </source>
</evidence>
<comment type="function">
    <text evidence="10">Catalyzes the attachment of tyrosine to tRNA(Tyr) in a two-step reaction: tyrosine is first activated by ATP to form Tyr-AMP and then transferred to the acceptor end of tRNA(Tyr).</text>
</comment>
<sequence>MIDVKQQMEIIKRGAVEIISEEELIKKLETGKPLVIKLGADPTAPDLHLGHTVVLRKMRQFQDLGHKVVFLIGDFTALIGDPTGKSETRKPLTEEKIRENVETYKSQVRKILDMEKTIIDFNSRWLSPMTFSDVLKLAAKYTVARMLERDDFLNRFRAQRPISIHEFMYPLMQGYDSVALKADVELGGTDQKFNLLVGRSLQKEHGQPSQAIITMPILEGLDGVNKMSKSLGNYIGINEEPKNMYGKVMSISDAMMFKYYELLTDTPVEEIAKMKADCESGAVNPKSVKMKLAHLITSMYHNAEAADHARSEFENVFANKGIPDDAVTVTFDHAKLKDGKVSMIGLISDLGFAESNSAAKRLIQQGGLKLNSEKCTDEYVEIARLNGEVIVQAGKRNFAKVKF</sequence>
<evidence type="ECO:0000256" key="4">
    <source>
        <dbReference type="ARBA" id="ARBA00022741"/>
    </source>
</evidence>
<organism evidence="12 13">
    <name type="scientific">Candidatus Wallbacteria bacterium GWC2_49_35</name>
    <dbReference type="NCBI Taxonomy" id="1817813"/>
    <lineage>
        <taxon>Bacteria</taxon>
        <taxon>Candidatus Walliibacteriota</taxon>
    </lineage>
</organism>
<evidence type="ECO:0000256" key="1">
    <source>
        <dbReference type="ARBA" id="ARBA00011738"/>
    </source>
</evidence>
<comment type="similarity">
    <text evidence="10">Belongs to the class-I aminoacyl-tRNA synthetase family. TyrS type 2 subfamily.</text>
</comment>
<feature type="short sequence motif" description="'HIGH' region" evidence="10">
    <location>
        <begin position="42"/>
        <end position="51"/>
    </location>
</feature>
<dbReference type="NCBIfam" id="TIGR00234">
    <property type="entry name" value="tyrS"/>
    <property type="match status" value="1"/>
</dbReference>
<evidence type="ECO:0000256" key="11">
    <source>
        <dbReference type="PROSITE-ProRule" id="PRU00182"/>
    </source>
</evidence>
<dbReference type="HAMAP" id="MF_02007">
    <property type="entry name" value="Tyr_tRNA_synth_type2"/>
    <property type="match status" value="1"/>
</dbReference>
<proteinExistence type="inferred from homology"/>
<dbReference type="CDD" id="cd00805">
    <property type="entry name" value="TyrRS_core"/>
    <property type="match status" value="1"/>
</dbReference>
<dbReference type="InterPro" id="IPR036986">
    <property type="entry name" value="S4_RNA-bd_sf"/>
</dbReference>
<dbReference type="Gene3D" id="3.10.290.10">
    <property type="entry name" value="RNA-binding S4 domain"/>
    <property type="match status" value="1"/>
</dbReference>
<accession>A0A1F7WK71</accession>
<dbReference type="SUPFAM" id="SSF52374">
    <property type="entry name" value="Nucleotidylyl transferase"/>
    <property type="match status" value="1"/>
</dbReference>
<dbReference type="Gene3D" id="3.40.50.620">
    <property type="entry name" value="HUPs"/>
    <property type="match status" value="1"/>
</dbReference>
<dbReference type="GO" id="GO:0006437">
    <property type="term" value="P:tyrosyl-tRNA aminoacylation"/>
    <property type="evidence" value="ECO:0007669"/>
    <property type="project" value="UniProtKB-UniRule"/>
</dbReference>
<dbReference type="InterPro" id="IPR002307">
    <property type="entry name" value="Tyr-tRNA-ligase"/>
</dbReference>
<dbReference type="GO" id="GO:0005524">
    <property type="term" value="F:ATP binding"/>
    <property type="evidence" value="ECO:0007669"/>
    <property type="project" value="UniProtKB-UniRule"/>
</dbReference>
<dbReference type="Gene3D" id="1.10.240.10">
    <property type="entry name" value="Tyrosyl-Transfer RNA Synthetase"/>
    <property type="match status" value="1"/>
</dbReference>
<dbReference type="InterPro" id="IPR001412">
    <property type="entry name" value="aa-tRNA-synth_I_CS"/>
</dbReference>
<dbReference type="InterPro" id="IPR024108">
    <property type="entry name" value="Tyr-tRNA-ligase_bac_2"/>
</dbReference>
<keyword evidence="3 10" id="KW-0436">Ligase</keyword>
<protein>
    <recommendedName>
        <fullName evidence="10">Tyrosine--tRNA ligase</fullName>
        <ecNumber evidence="10">6.1.1.1</ecNumber>
    </recommendedName>
    <alternativeName>
        <fullName evidence="10">Tyrosyl-tRNA synthetase</fullName>
        <shortName evidence="10">TyrRS</shortName>
    </alternativeName>
</protein>
<name>A0A1F7WK71_9BACT</name>
<comment type="catalytic activity">
    <reaction evidence="9 10">
        <text>tRNA(Tyr) + L-tyrosine + ATP = L-tyrosyl-tRNA(Tyr) + AMP + diphosphate + H(+)</text>
        <dbReference type="Rhea" id="RHEA:10220"/>
        <dbReference type="Rhea" id="RHEA-COMP:9706"/>
        <dbReference type="Rhea" id="RHEA-COMP:9707"/>
        <dbReference type="ChEBI" id="CHEBI:15378"/>
        <dbReference type="ChEBI" id="CHEBI:30616"/>
        <dbReference type="ChEBI" id="CHEBI:33019"/>
        <dbReference type="ChEBI" id="CHEBI:58315"/>
        <dbReference type="ChEBI" id="CHEBI:78442"/>
        <dbReference type="ChEBI" id="CHEBI:78536"/>
        <dbReference type="ChEBI" id="CHEBI:456215"/>
        <dbReference type="EC" id="6.1.1.1"/>
    </reaction>
</comment>
<dbReference type="SUPFAM" id="SSF55174">
    <property type="entry name" value="Alpha-L RNA-binding motif"/>
    <property type="match status" value="1"/>
</dbReference>
<dbReference type="PANTHER" id="PTHR11766">
    <property type="entry name" value="TYROSYL-TRNA SYNTHETASE"/>
    <property type="match status" value="1"/>
</dbReference>
<reference evidence="12 13" key="1">
    <citation type="journal article" date="2016" name="Nat. Commun.">
        <title>Thousands of microbial genomes shed light on interconnected biogeochemical processes in an aquifer system.</title>
        <authorList>
            <person name="Anantharaman K."/>
            <person name="Brown C.T."/>
            <person name="Hug L.A."/>
            <person name="Sharon I."/>
            <person name="Castelle C.J."/>
            <person name="Probst A.J."/>
            <person name="Thomas B.C."/>
            <person name="Singh A."/>
            <person name="Wilkins M.J."/>
            <person name="Karaoz U."/>
            <person name="Brodie E.L."/>
            <person name="Williams K.H."/>
            <person name="Hubbard S.S."/>
            <person name="Banfield J.F."/>
        </authorList>
    </citation>
    <scope>NUCLEOTIDE SEQUENCE [LARGE SCALE GENOMIC DNA]</scope>
</reference>
<evidence type="ECO:0000256" key="9">
    <source>
        <dbReference type="ARBA" id="ARBA00048248"/>
    </source>
</evidence>
<keyword evidence="5 10" id="KW-0067">ATP-binding</keyword>
<dbReference type="PROSITE" id="PS50889">
    <property type="entry name" value="S4"/>
    <property type="match status" value="1"/>
</dbReference>
<keyword evidence="2 10" id="KW-0963">Cytoplasm</keyword>